<protein>
    <recommendedName>
        <fullName evidence="4">3',5'-cyclic-AMP phosphodiesterase</fullName>
        <ecNumber evidence="4">3.1.4.53</ecNumber>
    </recommendedName>
</protein>
<dbReference type="GO" id="GO:0007165">
    <property type="term" value="P:signal transduction"/>
    <property type="evidence" value="ECO:0007669"/>
    <property type="project" value="InterPro"/>
</dbReference>
<evidence type="ECO:0000313" key="14">
    <source>
        <dbReference type="Proteomes" id="UP000466442"/>
    </source>
</evidence>
<evidence type="ECO:0000256" key="2">
    <source>
        <dbReference type="ARBA" id="ARBA00004703"/>
    </source>
</evidence>
<dbReference type="InterPro" id="IPR002073">
    <property type="entry name" value="PDEase_catalytic_dom"/>
</dbReference>
<dbReference type="InterPro" id="IPR000014">
    <property type="entry name" value="PAS"/>
</dbReference>
<dbReference type="PROSITE" id="PS50112">
    <property type="entry name" value="PAS"/>
    <property type="match status" value="1"/>
</dbReference>
<dbReference type="InterPro" id="IPR023088">
    <property type="entry name" value="PDEase"/>
</dbReference>
<comment type="caution">
    <text evidence="13">The sequence shown here is derived from an EMBL/GenBank/DDBJ whole genome shotgun (WGS) entry which is preliminary data.</text>
</comment>
<feature type="domain" description="PDEase" evidence="12">
    <location>
        <begin position="711"/>
        <end position="1049"/>
    </location>
</feature>
<feature type="binding site" evidence="10">
    <location>
        <position position="791"/>
    </location>
    <ligand>
        <name>Zn(2+)</name>
        <dbReference type="ChEBI" id="CHEBI:29105"/>
        <label>1</label>
    </ligand>
</feature>
<evidence type="ECO:0000256" key="7">
    <source>
        <dbReference type="ARBA" id="ARBA00023149"/>
    </source>
</evidence>
<keyword evidence="7" id="KW-0114">cAMP</keyword>
<comment type="cofactor">
    <cofactor evidence="1">
        <name>a divalent metal cation</name>
        <dbReference type="ChEBI" id="CHEBI:60240"/>
    </cofactor>
</comment>
<comment type="similarity">
    <text evidence="3">Belongs to the cyclic nucleotide phosphodiesterase family. PDE8 subfamily.</text>
</comment>
<dbReference type="SMART" id="SM00471">
    <property type="entry name" value="HDc"/>
    <property type="match status" value="1"/>
</dbReference>
<dbReference type="CDD" id="cd00130">
    <property type="entry name" value="PAS"/>
    <property type="match status" value="1"/>
</dbReference>
<dbReference type="PROSITE" id="PS51845">
    <property type="entry name" value="PDEASE_I_2"/>
    <property type="match status" value="1"/>
</dbReference>
<keyword evidence="5 10" id="KW-0479">Metal-binding</keyword>
<feature type="binding site" evidence="9">
    <location>
        <begin position="787"/>
        <end position="791"/>
    </location>
    <ligand>
        <name>AMP</name>
        <dbReference type="ChEBI" id="CHEBI:456215"/>
    </ligand>
</feature>
<dbReference type="GO" id="GO:0004115">
    <property type="term" value="F:3',5'-cyclic-AMP phosphodiesterase activity"/>
    <property type="evidence" value="ECO:0007669"/>
    <property type="project" value="UniProtKB-EC"/>
</dbReference>
<feature type="binding site" evidence="10">
    <location>
        <position position="955"/>
    </location>
    <ligand>
        <name>Zn(2+)</name>
        <dbReference type="ChEBI" id="CHEBI:29105"/>
        <label>1</label>
    </ligand>
</feature>
<dbReference type="SUPFAM" id="SSF55785">
    <property type="entry name" value="PYP-like sensor domain (PAS domain)"/>
    <property type="match status" value="1"/>
</dbReference>
<accession>A0A8S9Y8T0</accession>
<feature type="binding site" evidence="9">
    <location>
        <position position="955"/>
    </location>
    <ligand>
        <name>AMP</name>
        <dbReference type="ChEBI" id="CHEBI:456215"/>
    </ligand>
</feature>
<evidence type="ECO:0000256" key="3">
    <source>
        <dbReference type="ARBA" id="ARBA00006437"/>
    </source>
</evidence>
<dbReference type="AlphaFoldDB" id="A0A8S9Y8T0"/>
<feature type="binding site" evidence="10">
    <location>
        <position position="827"/>
    </location>
    <ligand>
        <name>Zn(2+)</name>
        <dbReference type="ChEBI" id="CHEBI:29105"/>
        <label>1</label>
    </ligand>
</feature>
<evidence type="ECO:0000256" key="5">
    <source>
        <dbReference type="ARBA" id="ARBA00022723"/>
    </source>
</evidence>
<evidence type="ECO:0000256" key="4">
    <source>
        <dbReference type="ARBA" id="ARBA00012276"/>
    </source>
</evidence>
<dbReference type="PANTHER" id="PTHR11347">
    <property type="entry name" value="CYCLIC NUCLEOTIDE PHOSPHODIESTERASE"/>
    <property type="match status" value="1"/>
</dbReference>
<dbReference type="OrthoDB" id="189220at2759"/>
<proteinExistence type="inferred from homology"/>
<feature type="active site" description="Proton donor" evidence="8">
    <location>
        <position position="787"/>
    </location>
</feature>
<evidence type="ECO:0000259" key="11">
    <source>
        <dbReference type="PROSITE" id="PS50112"/>
    </source>
</evidence>
<dbReference type="Proteomes" id="UP000466442">
    <property type="component" value="Linkage Group LG1"/>
</dbReference>
<dbReference type="Pfam" id="PF13426">
    <property type="entry name" value="PAS_9"/>
    <property type="match status" value="1"/>
</dbReference>
<feature type="binding site" evidence="9">
    <location>
        <position position="828"/>
    </location>
    <ligand>
        <name>AMP</name>
        <dbReference type="ChEBI" id="CHEBI:456215"/>
    </ligand>
</feature>
<dbReference type="Gene3D" id="3.30.450.20">
    <property type="entry name" value="PAS domain"/>
    <property type="match status" value="1"/>
</dbReference>
<name>A0A8S9Y8T0_APOLU</name>
<dbReference type="SMART" id="SM00091">
    <property type="entry name" value="PAS"/>
    <property type="match status" value="1"/>
</dbReference>
<dbReference type="CDD" id="cd00077">
    <property type="entry name" value="HDc"/>
    <property type="match status" value="1"/>
</dbReference>
<feature type="binding site" evidence="9">
    <location>
        <position position="1007"/>
    </location>
    <ligand>
        <name>AMP</name>
        <dbReference type="ChEBI" id="CHEBI:456215"/>
    </ligand>
</feature>
<evidence type="ECO:0000256" key="10">
    <source>
        <dbReference type="PIRSR" id="PIRSR623088-3"/>
    </source>
</evidence>
<keyword evidence="14" id="KW-1185">Reference proteome</keyword>
<sequence>MNSYNLDSNQLKFELRRRKLTTDGDLPVLAARLNLGILMGNPVVDVDVDPTEELKYCQDEIDIVIGEASQIKAKTRTAKVIKVQSKTLHIINRLENAKGMEGADVPGIEALLVVVRDLVVQVESNIAARIEVSESEVSDIDGAISKKVKSPRPRIIVKKSGSEVDHGARRKYVPVHKWNLKKFDGNHREDALDFLRLVEDTARARMVTDEDLLEESADLFEHRALKWHRDAMRRVSTWDELKREFKIAFQVHAADGALREQIRNTKQSVASKSRLLSNCGSWEGEQRLEEYEWERWMRETIPGDKGMPLELPLELHLLRLPELMRLPVGPLMRHHLPVSTAGRMVTDSGSVASHWANSVSAVESERCGVVRAKSGVSEALTTICKVRNWSHGVQPQPEGDLQINKCSKYDDLQTPDKKEKKEEKVKTPIMNMKMVVGTVASNPDQLLPEMYESLLKMESIQSSIALSKSVFAVLEKCRELIMITDNNNCIQYVNAPMARVLNHTPSELIGQIATVFQEHSDLQPAIRTLERGFEWVGRIRWRTKSGDSVSLQCRSTPISPAPSYPTYYLYLLDSPSDCHFPRGSVPSLRKGSYDLKSIISEGSARRQSLAKLHNLPLEAPITKVLSLLCAAQENAPPNVIGMLEEVMDILRTTELYTSHLKTDNLRAEDPLTTNLIAALVAKGPPSSIMPRRSSGDSPTKKKLMYKKNANVVLPASKELKDALKKINTWEFDVILVEKLTSGKPLVYVGIRIFSIFNACKILGVDEKTVYSWLVLMENHYIPDNSYHNSTHAADVLQAAACFLLKLRSKKLLEPLDEICCLIAAVAHDLGHPGKSSAFLTNAGDDLALLYNDISVLEQHHASLTFRLTLADDRVNILRGLEQSKYSTARSCIIDTILATDMYKHFEHFTKFVTIYSKSSEDVPEKNEKDKPGDSEVDVNPEDVVVVKRMLIKCSDVANPTRPLLLCKHWAKRIAEEYFTQTDEEKERKLPVVMPLFDRSTCSIPVSQMGFMDYIVNNMFEEWDAFLEMPETLYNLRKNYDYWKDLNDKGCVGIEEDTNGKKEEPDSAQI</sequence>
<dbReference type="Gene3D" id="1.10.1300.10">
    <property type="entry name" value="3'5'-cyclic nucleotide phosphodiesterase, catalytic domain"/>
    <property type="match status" value="1"/>
</dbReference>
<evidence type="ECO:0000313" key="13">
    <source>
        <dbReference type="EMBL" id="KAF6216798.1"/>
    </source>
</evidence>
<organism evidence="13 14">
    <name type="scientific">Apolygus lucorum</name>
    <name type="common">Small green plant bug</name>
    <name type="synonym">Lygocoris lucorum</name>
    <dbReference type="NCBI Taxonomy" id="248454"/>
    <lineage>
        <taxon>Eukaryota</taxon>
        <taxon>Metazoa</taxon>
        <taxon>Ecdysozoa</taxon>
        <taxon>Arthropoda</taxon>
        <taxon>Hexapoda</taxon>
        <taxon>Insecta</taxon>
        <taxon>Pterygota</taxon>
        <taxon>Neoptera</taxon>
        <taxon>Paraneoptera</taxon>
        <taxon>Hemiptera</taxon>
        <taxon>Heteroptera</taxon>
        <taxon>Panheteroptera</taxon>
        <taxon>Cimicomorpha</taxon>
        <taxon>Miridae</taxon>
        <taxon>Mirini</taxon>
        <taxon>Apolygus</taxon>
    </lineage>
</organism>
<dbReference type="Pfam" id="PF00233">
    <property type="entry name" value="PDEase_I"/>
    <property type="match status" value="1"/>
</dbReference>
<evidence type="ECO:0000256" key="9">
    <source>
        <dbReference type="PIRSR" id="PIRSR623088-2"/>
    </source>
</evidence>
<evidence type="ECO:0000256" key="8">
    <source>
        <dbReference type="PIRSR" id="PIRSR623088-1"/>
    </source>
</evidence>
<feature type="binding site" evidence="10">
    <location>
        <position position="828"/>
    </location>
    <ligand>
        <name>Zn(2+)</name>
        <dbReference type="ChEBI" id="CHEBI:29105"/>
        <label>2</label>
    </ligand>
</feature>
<dbReference type="PRINTS" id="PR00387">
    <property type="entry name" value="PDIESTERASE1"/>
</dbReference>
<comment type="pathway">
    <text evidence="2">Purine metabolism; 3',5'-cyclic AMP degradation; AMP from 3',5'-cyclic AMP: step 1/1.</text>
</comment>
<dbReference type="InterPro" id="IPR035965">
    <property type="entry name" value="PAS-like_dom_sf"/>
</dbReference>
<dbReference type="InterPro" id="IPR036971">
    <property type="entry name" value="PDEase_catalytic_dom_sf"/>
</dbReference>
<keyword evidence="6" id="KW-0378">Hydrolase</keyword>
<dbReference type="SUPFAM" id="SSF109604">
    <property type="entry name" value="HD-domain/PDEase-like"/>
    <property type="match status" value="1"/>
</dbReference>
<reference evidence="13" key="1">
    <citation type="journal article" date="2021" name="Mol. Ecol. Resour.">
        <title>Apolygus lucorum genome provides insights into omnivorousness and mesophyll feeding.</title>
        <authorList>
            <person name="Liu Y."/>
            <person name="Liu H."/>
            <person name="Wang H."/>
            <person name="Huang T."/>
            <person name="Liu B."/>
            <person name="Yang B."/>
            <person name="Yin L."/>
            <person name="Li B."/>
            <person name="Zhang Y."/>
            <person name="Zhang S."/>
            <person name="Jiang F."/>
            <person name="Zhang X."/>
            <person name="Ren Y."/>
            <person name="Wang B."/>
            <person name="Wang S."/>
            <person name="Lu Y."/>
            <person name="Wu K."/>
            <person name="Fan W."/>
            <person name="Wang G."/>
        </authorList>
    </citation>
    <scope>NUCLEOTIDE SEQUENCE</scope>
    <source>
        <strain evidence="13">12Hb</strain>
    </source>
</reference>
<dbReference type="EMBL" id="WIXP02000001">
    <property type="protein sequence ID" value="KAF6216798.1"/>
    <property type="molecule type" value="Genomic_DNA"/>
</dbReference>
<dbReference type="InterPro" id="IPR003607">
    <property type="entry name" value="HD/PDEase_dom"/>
</dbReference>
<evidence type="ECO:0000256" key="1">
    <source>
        <dbReference type="ARBA" id="ARBA00001968"/>
    </source>
</evidence>
<feature type="domain" description="PAS" evidence="11">
    <location>
        <begin position="466"/>
        <end position="511"/>
    </location>
</feature>
<gene>
    <name evidence="13" type="ORF">GE061_001148</name>
</gene>
<evidence type="ECO:0000256" key="6">
    <source>
        <dbReference type="ARBA" id="ARBA00022801"/>
    </source>
</evidence>
<feature type="binding site" evidence="10">
    <location>
        <position position="828"/>
    </location>
    <ligand>
        <name>Zn(2+)</name>
        <dbReference type="ChEBI" id="CHEBI:29105"/>
        <label>1</label>
    </ligand>
</feature>
<evidence type="ECO:0000259" key="12">
    <source>
        <dbReference type="PROSITE" id="PS51845"/>
    </source>
</evidence>
<dbReference type="EC" id="3.1.4.53" evidence="4"/>
<dbReference type="GO" id="GO:0046872">
    <property type="term" value="F:metal ion binding"/>
    <property type="evidence" value="ECO:0007669"/>
    <property type="project" value="UniProtKB-KW"/>
</dbReference>